<evidence type="ECO:0000313" key="1">
    <source>
        <dbReference type="EMBL" id="KAG6460583.1"/>
    </source>
</evidence>
<dbReference type="Proteomes" id="UP000791440">
    <property type="component" value="Unassembled WGS sequence"/>
</dbReference>
<reference evidence="1" key="1">
    <citation type="journal article" date="2016" name="Insect Biochem. Mol. Biol.">
        <title>Multifaceted biological insights from a draft genome sequence of the tobacco hornworm moth, Manduca sexta.</title>
        <authorList>
            <person name="Kanost M.R."/>
            <person name="Arrese E.L."/>
            <person name="Cao X."/>
            <person name="Chen Y.R."/>
            <person name="Chellapilla S."/>
            <person name="Goldsmith M.R."/>
            <person name="Grosse-Wilde E."/>
            <person name="Heckel D.G."/>
            <person name="Herndon N."/>
            <person name="Jiang H."/>
            <person name="Papanicolaou A."/>
            <person name="Qu J."/>
            <person name="Soulages J.L."/>
            <person name="Vogel H."/>
            <person name="Walters J."/>
            <person name="Waterhouse R.M."/>
            <person name="Ahn S.J."/>
            <person name="Almeida F.C."/>
            <person name="An C."/>
            <person name="Aqrawi P."/>
            <person name="Bretschneider A."/>
            <person name="Bryant W.B."/>
            <person name="Bucks S."/>
            <person name="Chao H."/>
            <person name="Chevignon G."/>
            <person name="Christen J.M."/>
            <person name="Clarke D.F."/>
            <person name="Dittmer N.T."/>
            <person name="Ferguson L.C.F."/>
            <person name="Garavelou S."/>
            <person name="Gordon K.H.J."/>
            <person name="Gunaratna R.T."/>
            <person name="Han Y."/>
            <person name="Hauser F."/>
            <person name="He Y."/>
            <person name="Heidel-Fischer H."/>
            <person name="Hirsh A."/>
            <person name="Hu Y."/>
            <person name="Jiang H."/>
            <person name="Kalra D."/>
            <person name="Klinner C."/>
            <person name="Konig C."/>
            <person name="Kovar C."/>
            <person name="Kroll A.R."/>
            <person name="Kuwar S.S."/>
            <person name="Lee S.L."/>
            <person name="Lehman R."/>
            <person name="Li K."/>
            <person name="Li Z."/>
            <person name="Liang H."/>
            <person name="Lovelace S."/>
            <person name="Lu Z."/>
            <person name="Mansfield J.H."/>
            <person name="McCulloch K.J."/>
            <person name="Mathew T."/>
            <person name="Morton B."/>
            <person name="Muzny D.M."/>
            <person name="Neunemann D."/>
            <person name="Ongeri F."/>
            <person name="Pauchet Y."/>
            <person name="Pu L.L."/>
            <person name="Pyrousis I."/>
            <person name="Rao X.J."/>
            <person name="Redding A."/>
            <person name="Roesel C."/>
            <person name="Sanchez-Gracia A."/>
            <person name="Schaack S."/>
            <person name="Shukla A."/>
            <person name="Tetreau G."/>
            <person name="Wang Y."/>
            <person name="Xiong G.H."/>
            <person name="Traut W."/>
            <person name="Walsh T.K."/>
            <person name="Worley K.C."/>
            <person name="Wu D."/>
            <person name="Wu W."/>
            <person name="Wu Y.Q."/>
            <person name="Zhang X."/>
            <person name="Zou Z."/>
            <person name="Zucker H."/>
            <person name="Briscoe A.D."/>
            <person name="Burmester T."/>
            <person name="Clem R.J."/>
            <person name="Feyereisen R."/>
            <person name="Grimmelikhuijzen C.J.P."/>
            <person name="Hamodrakas S.J."/>
            <person name="Hansson B.S."/>
            <person name="Huguet E."/>
            <person name="Jermiin L.S."/>
            <person name="Lan Q."/>
            <person name="Lehman H.K."/>
            <person name="Lorenzen M."/>
            <person name="Merzendorfer H."/>
            <person name="Michalopoulos I."/>
            <person name="Morton D.B."/>
            <person name="Muthukrishnan S."/>
            <person name="Oakeshott J.G."/>
            <person name="Palmer W."/>
            <person name="Park Y."/>
            <person name="Passarelli A.L."/>
            <person name="Rozas J."/>
            <person name="Schwartz L.M."/>
            <person name="Smith W."/>
            <person name="Southgate A."/>
            <person name="Vilcinskas A."/>
            <person name="Vogt R."/>
            <person name="Wang P."/>
            <person name="Werren J."/>
            <person name="Yu X.Q."/>
            <person name="Zhou J.J."/>
            <person name="Brown S.J."/>
            <person name="Scherer S.E."/>
            <person name="Richards S."/>
            <person name="Blissard G.W."/>
        </authorList>
    </citation>
    <scope>NUCLEOTIDE SEQUENCE</scope>
</reference>
<evidence type="ECO:0000313" key="2">
    <source>
        <dbReference type="Proteomes" id="UP000791440"/>
    </source>
</evidence>
<gene>
    <name evidence="1" type="ORF">O3G_MSEX012079</name>
</gene>
<organism evidence="1 2">
    <name type="scientific">Manduca sexta</name>
    <name type="common">Tobacco hawkmoth</name>
    <name type="synonym">Tobacco hornworm</name>
    <dbReference type="NCBI Taxonomy" id="7130"/>
    <lineage>
        <taxon>Eukaryota</taxon>
        <taxon>Metazoa</taxon>
        <taxon>Ecdysozoa</taxon>
        <taxon>Arthropoda</taxon>
        <taxon>Hexapoda</taxon>
        <taxon>Insecta</taxon>
        <taxon>Pterygota</taxon>
        <taxon>Neoptera</taxon>
        <taxon>Endopterygota</taxon>
        <taxon>Lepidoptera</taxon>
        <taxon>Glossata</taxon>
        <taxon>Ditrysia</taxon>
        <taxon>Bombycoidea</taxon>
        <taxon>Sphingidae</taxon>
        <taxon>Sphinginae</taxon>
        <taxon>Sphingini</taxon>
        <taxon>Manduca</taxon>
    </lineage>
</organism>
<accession>A0A921ZNN9</accession>
<dbReference type="AlphaFoldDB" id="A0A921ZNN9"/>
<reference evidence="1" key="2">
    <citation type="submission" date="2020-12" db="EMBL/GenBank/DDBJ databases">
        <authorList>
            <person name="Kanost M."/>
        </authorList>
    </citation>
    <scope>NUCLEOTIDE SEQUENCE</scope>
</reference>
<name>A0A921ZNN9_MANSE</name>
<keyword evidence="2" id="KW-1185">Reference proteome</keyword>
<comment type="caution">
    <text evidence="1">The sequence shown here is derived from an EMBL/GenBank/DDBJ whole genome shotgun (WGS) entry which is preliminary data.</text>
</comment>
<dbReference type="EMBL" id="JH668683">
    <property type="protein sequence ID" value="KAG6460583.1"/>
    <property type="molecule type" value="Genomic_DNA"/>
</dbReference>
<proteinExistence type="predicted"/>
<protein>
    <submittedName>
        <fullName evidence="1">Uncharacterized protein</fullName>
    </submittedName>
</protein>
<sequence length="99" mass="11501">MGYWTPGLQTPEGELGRNNYGMKCGEWKRKLIGWQERRPKNVLEPFISAGNRPLLDIGPIECHRDRFWAALIHRTPATLTRSSVPYKLTFELATLKYKQ</sequence>